<evidence type="ECO:0000313" key="2">
    <source>
        <dbReference type="EMBL" id="VTO99465.1"/>
    </source>
</evidence>
<dbReference type="InterPro" id="IPR036388">
    <property type="entry name" value="WH-like_DNA-bd_sf"/>
</dbReference>
<dbReference type="EMBL" id="LR589281">
    <property type="protein sequence ID" value="VTO99465.1"/>
    <property type="molecule type" value="Genomic_DNA"/>
</dbReference>
<dbReference type="GO" id="GO:0003677">
    <property type="term" value="F:DNA binding"/>
    <property type="evidence" value="ECO:0007669"/>
    <property type="project" value="InterPro"/>
</dbReference>
<dbReference type="Pfam" id="PF12728">
    <property type="entry name" value="HTH_17"/>
    <property type="match status" value="1"/>
</dbReference>
<reference evidence="2" key="1">
    <citation type="submission" date="2019-05" db="EMBL/GenBank/DDBJ databases">
        <authorList>
            <person name="Naeem R."/>
            <person name="Antony C."/>
            <person name="Guan Q."/>
        </authorList>
    </citation>
    <scope>NUCLEOTIDE SEQUENCE</scope>
    <source>
        <strain evidence="2">3</strain>
    </source>
</reference>
<sequence length="154" mass="16764">MTAVLEARTVLPPKEQRNFGELLDALGSAGVSICDGAGRAITLPEEVRDAFLNVATAMSQGKGIQLVPHHMALTTQEAADILNISRPTLVKLLEEGRIPYDKPGRHRRIRLDAVLAYQQETRARRKAALQEATRDSADEIRAALDSGAPTKVED</sequence>
<dbReference type="AlphaFoldDB" id="A0A653ERS3"/>
<protein>
    <submittedName>
        <fullName evidence="2">Helix-turn-helix domain protein</fullName>
    </submittedName>
</protein>
<dbReference type="Gene3D" id="1.10.10.10">
    <property type="entry name" value="Winged helix-like DNA-binding domain superfamily/Winged helix DNA-binding domain"/>
    <property type="match status" value="1"/>
</dbReference>
<gene>
    <name evidence="2" type="ORF">BIN_B_01932</name>
</gene>
<dbReference type="InterPro" id="IPR009061">
    <property type="entry name" value="DNA-bd_dom_put_sf"/>
</dbReference>
<dbReference type="NCBIfam" id="TIGR01764">
    <property type="entry name" value="excise"/>
    <property type="match status" value="1"/>
</dbReference>
<dbReference type="RefSeq" id="WP_023372730.1">
    <property type="nucleotide sequence ID" value="NZ_BLYZ01000001.1"/>
</dbReference>
<dbReference type="GeneID" id="29697045"/>
<feature type="domain" description="Helix-turn-helix" evidence="1">
    <location>
        <begin position="73"/>
        <end position="121"/>
    </location>
</feature>
<name>A0A653ERS3_MYCKA</name>
<organism evidence="2">
    <name type="scientific">Mycobacterium kansasii</name>
    <dbReference type="NCBI Taxonomy" id="1768"/>
    <lineage>
        <taxon>Bacteria</taxon>
        <taxon>Bacillati</taxon>
        <taxon>Actinomycetota</taxon>
        <taxon>Actinomycetes</taxon>
        <taxon>Mycobacteriales</taxon>
        <taxon>Mycobacteriaceae</taxon>
        <taxon>Mycobacterium</taxon>
    </lineage>
</organism>
<proteinExistence type="predicted"/>
<dbReference type="InterPro" id="IPR041657">
    <property type="entry name" value="HTH_17"/>
</dbReference>
<accession>A0A653ERS3</accession>
<dbReference type="SUPFAM" id="SSF46955">
    <property type="entry name" value="Putative DNA-binding domain"/>
    <property type="match status" value="1"/>
</dbReference>
<dbReference type="InterPro" id="IPR010093">
    <property type="entry name" value="SinI_DNA-bd"/>
</dbReference>
<evidence type="ECO:0000259" key="1">
    <source>
        <dbReference type="Pfam" id="PF12728"/>
    </source>
</evidence>